<evidence type="ECO:0000256" key="5">
    <source>
        <dbReference type="ARBA" id="ARBA00023002"/>
    </source>
</evidence>
<dbReference type="PANTHER" id="PTHR48083:SF17">
    <property type="entry name" value="ACYL-COA DEHYDROGENASE (AFU_ORTHOLOGUE AFUA_2G16630)-RELATED"/>
    <property type="match status" value="1"/>
</dbReference>
<dbReference type="InterPro" id="IPR050741">
    <property type="entry name" value="Acyl-CoA_dehydrogenase"/>
</dbReference>
<evidence type="ECO:0000256" key="1">
    <source>
        <dbReference type="ARBA" id="ARBA00001974"/>
    </source>
</evidence>
<evidence type="ECO:0000256" key="2">
    <source>
        <dbReference type="ARBA" id="ARBA00009347"/>
    </source>
</evidence>
<evidence type="ECO:0008006" key="12">
    <source>
        <dbReference type="Google" id="ProtNLM"/>
    </source>
</evidence>
<evidence type="ECO:0000256" key="4">
    <source>
        <dbReference type="ARBA" id="ARBA00022827"/>
    </source>
</evidence>
<dbReference type="Pfam" id="PF02770">
    <property type="entry name" value="Acyl-CoA_dh_M"/>
    <property type="match status" value="1"/>
</dbReference>
<reference evidence="10 11" key="1">
    <citation type="submission" date="2017-10" db="EMBL/GenBank/DDBJ databases">
        <title>Comparative genomics in systemic dimorphic fungi from Ajellomycetaceae.</title>
        <authorList>
            <person name="Munoz J.F."/>
            <person name="Mcewen J.G."/>
            <person name="Clay O.K."/>
            <person name="Cuomo C.A."/>
        </authorList>
    </citation>
    <scope>NUCLEOTIDE SEQUENCE [LARGE SCALE GENOMIC DNA]</scope>
    <source>
        <strain evidence="10 11">UAMH7299</strain>
    </source>
</reference>
<dbReference type="PANTHER" id="PTHR48083">
    <property type="entry name" value="MEDIUM-CHAIN SPECIFIC ACYL-COA DEHYDROGENASE, MITOCHONDRIAL-RELATED"/>
    <property type="match status" value="1"/>
</dbReference>
<keyword evidence="3 6" id="KW-0285">Flavoprotein</keyword>
<dbReference type="InterPro" id="IPR006089">
    <property type="entry name" value="Acyl-CoA_DH_CS"/>
</dbReference>
<dbReference type="SUPFAM" id="SSF47203">
    <property type="entry name" value="Acyl-CoA dehydrogenase C-terminal domain-like"/>
    <property type="match status" value="1"/>
</dbReference>
<dbReference type="GO" id="GO:0005737">
    <property type="term" value="C:cytoplasm"/>
    <property type="evidence" value="ECO:0007669"/>
    <property type="project" value="TreeGrafter"/>
</dbReference>
<keyword evidence="5 6" id="KW-0560">Oxidoreductase</keyword>
<comment type="cofactor">
    <cofactor evidence="1 6">
        <name>FAD</name>
        <dbReference type="ChEBI" id="CHEBI:57692"/>
    </cofactor>
</comment>
<evidence type="ECO:0000313" key="10">
    <source>
        <dbReference type="EMBL" id="PGH09904.1"/>
    </source>
</evidence>
<comment type="caution">
    <text evidence="10">The sequence shown here is derived from an EMBL/GenBank/DDBJ whole genome shotgun (WGS) entry which is preliminary data.</text>
</comment>
<dbReference type="Pfam" id="PF02771">
    <property type="entry name" value="Acyl-CoA_dh_N"/>
    <property type="match status" value="1"/>
</dbReference>
<name>A0A2B7XE22_POLH7</name>
<dbReference type="InterPro" id="IPR037069">
    <property type="entry name" value="AcylCoA_DH/ox_N_sf"/>
</dbReference>
<proteinExistence type="inferred from homology"/>
<dbReference type="GO" id="GO:0003995">
    <property type="term" value="F:acyl-CoA dehydrogenase activity"/>
    <property type="evidence" value="ECO:0007669"/>
    <property type="project" value="InterPro"/>
</dbReference>
<gene>
    <name evidence="10" type="ORF">AJ80_07614</name>
</gene>
<dbReference type="STRING" id="1447883.A0A2B7XE22"/>
<dbReference type="SUPFAM" id="SSF56645">
    <property type="entry name" value="Acyl-CoA dehydrogenase NM domain-like"/>
    <property type="match status" value="1"/>
</dbReference>
<dbReference type="InterPro" id="IPR006091">
    <property type="entry name" value="Acyl-CoA_Oxase/DH_mid-dom"/>
</dbReference>
<accession>A0A2B7XE22</accession>
<evidence type="ECO:0000256" key="6">
    <source>
        <dbReference type="RuleBase" id="RU362125"/>
    </source>
</evidence>
<dbReference type="Pfam" id="PF00441">
    <property type="entry name" value="Acyl-CoA_dh_1"/>
    <property type="match status" value="1"/>
</dbReference>
<dbReference type="Proteomes" id="UP000224634">
    <property type="component" value="Unassembled WGS sequence"/>
</dbReference>
<evidence type="ECO:0000256" key="3">
    <source>
        <dbReference type="ARBA" id="ARBA00022630"/>
    </source>
</evidence>
<dbReference type="Gene3D" id="2.40.110.10">
    <property type="entry name" value="Butyryl-CoA Dehydrogenase, subunit A, domain 2"/>
    <property type="match status" value="1"/>
</dbReference>
<organism evidence="10 11">
    <name type="scientific">Polytolypa hystricis (strain UAMH7299)</name>
    <dbReference type="NCBI Taxonomy" id="1447883"/>
    <lineage>
        <taxon>Eukaryota</taxon>
        <taxon>Fungi</taxon>
        <taxon>Dikarya</taxon>
        <taxon>Ascomycota</taxon>
        <taxon>Pezizomycotina</taxon>
        <taxon>Eurotiomycetes</taxon>
        <taxon>Eurotiomycetidae</taxon>
        <taxon>Onygenales</taxon>
        <taxon>Onygenales incertae sedis</taxon>
        <taxon>Polytolypa</taxon>
    </lineage>
</organism>
<dbReference type="AlphaFoldDB" id="A0A2B7XE22"/>
<comment type="similarity">
    <text evidence="2 6">Belongs to the acyl-CoA dehydrogenase family.</text>
</comment>
<feature type="domain" description="Acyl-CoA dehydrogenase/oxidase C-terminal" evidence="7">
    <location>
        <begin position="255"/>
        <end position="408"/>
    </location>
</feature>
<feature type="domain" description="Acyl-CoA dehydrogenase/oxidase N-terminal" evidence="9">
    <location>
        <begin position="26"/>
        <end position="150"/>
    </location>
</feature>
<evidence type="ECO:0000259" key="7">
    <source>
        <dbReference type="Pfam" id="PF00441"/>
    </source>
</evidence>
<dbReference type="PROSITE" id="PS00072">
    <property type="entry name" value="ACYL_COA_DH_1"/>
    <property type="match status" value="1"/>
</dbReference>
<evidence type="ECO:0000313" key="11">
    <source>
        <dbReference type="Proteomes" id="UP000224634"/>
    </source>
</evidence>
<dbReference type="InterPro" id="IPR009075">
    <property type="entry name" value="AcylCo_DH/oxidase_C"/>
</dbReference>
<keyword evidence="4 6" id="KW-0274">FAD</keyword>
<evidence type="ECO:0000259" key="8">
    <source>
        <dbReference type="Pfam" id="PF02770"/>
    </source>
</evidence>
<evidence type="ECO:0000259" key="9">
    <source>
        <dbReference type="Pfam" id="PF02771"/>
    </source>
</evidence>
<dbReference type="InterPro" id="IPR046373">
    <property type="entry name" value="Acyl-CoA_Oxase/DH_mid-dom_sf"/>
</dbReference>
<dbReference type="EMBL" id="PDNA01000150">
    <property type="protein sequence ID" value="PGH09904.1"/>
    <property type="molecule type" value="Genomic_DNA"/>
</dbReference>
<sequence length="423" mass="46790">MAGQLSTAPYTEPLWSTRGHSPYFGEKHHAFRNEVRAYFDQHILPYCQEWEDKGVIPSEVIRHYAQHGFMAASIFPLAGEHLDGLQLPGNVKPSDWDEFYDLILMDEVARCGYLGVVFGLACGNIIGLPPVIRFGTPEQKRRFVPDVLQGNTRFCLGVTEPDAGSDVAGITTTAVRKGDKYIVNGTKKWITNALWADYCTTAVRTGGPGQKGISALVIALNSKGITRKRLYNSGSTYIEFDDVEVPVENLLGEENKGFWIIMSNFNHERIWLSCSALRLARVCIEDSYNYALRRKTFGKTLLSNQVIRTKLAVAGREIDAAQAYLEQLVHMLGRSLREKGEEPAGIGGLLASSKVLSCQVLERTNREAQQIMGGVGYSKNGRGARVEQISRDVRVMVVGGGSEEILTDFALGQEAKALEKARL</sequence>
<dbReference type="InterPro" id="IPR013786">
    <property type="entry name" value="AcylCoA_DH/ox_N"/>
</dbReference>
<dbReference type="Gene3D" id="1.10.540.10">
    <property type="entry name" value="Acyl-CoA dehydrogenase/oxidase, N-terminal domain"/>
    <property type="match status" value="1"/>
</dbReference>
<dbReference type="GO" id="GO:0033539">
    <property type="term" value="P:fatty acid beta-oxidation using acyl-CoA dehydrogenase"/>
    <property type="evidence" value="ECO:0007669"/>
    <property type="project" value="TreeGrafter"/>
</dbReference>
<dbReference type="OrthoDB" id="10254877at2759"/>
<keyword evidence="11" id="KW-1185">Reference proteome</keyword>
<dbReference type="Gene3D" id="1.20.140.10">
    <property type="entry name" value="Butyryl-CoA Dehydrogenase, subunit A, domain 3"/>
    <property type="match status" value="1"/>
</dbReference>
<protein>
    <recommendedName>
        <fullName evidence="12">Acyl-CoA dehydrogenase</fullName>
    </recommendedName>
</protein>
<dbReference type="GO" id="GO:0050660">
    <property type="term" value="F:flavin adenine dinucleotide binding"/>
    <property type="evidence" value="ECO:0007669"/>
    <property type="project" value="InterPro"/>
</dbReference>
<dbReference type="InterPro" id="IPR036250">
    <property type="entry name" value="AcylCo_DH-like_C"/>
</dbReference>
<feature type="domain" description="Acyl-CoA oxidase/dehydrogenase middle" evidence="8">
    <location>
        <begin position="155"/>
        <end position="242"/>
    </location>
</feature>
<dbReference type="InterPro" id="IPR009100">
    <property type="entry name" value="AcylCoA_DH/oxidase_NM_dom_sf"/>
</dbReference>